<feature type="compositionally biased region" description="Low complexity" evidence="1">
    <location>
        <begin position="263"/>
        <end position="278"/>
    </location>
</feature>
<dbReference type="EMBL" id="KV441554">
    <property type="protein sequence ID" value="OAG03826.1"/>
    <property type="molecule type" value="Genomic_DNA"/>
</dbReference>
<dbReference type="InParanoid" id="A0A177C8W3"/>
<sequence>MLFMLWNAFQLSHHTYRNRNFTQGSRTRPLVQSPRSTTSQLLIHLSWTLTRTWNPELPRIRPSLRLICTHSYTAISEWLKTATLAVVRRTRGSSPPGTEPSQPIFITEPSPSSSASSPSQPHPGPCRNDSALDASNSSTSSSQSPAKSTTSEQIDRIIASVQAMKQETYNLIETKKADLRALAESKKDPEALEESKKTTDIPSHTTTTTTASETGIETTATPSLATLDGKCVLRPGDSTHHLPATLSAPITPVTPTFSVAHTSPASSQSSPRSSVAQVHGDEEETGPWTYTVPRARVSTHGNRTIRRLGASVMFALFDQRE</sequence>
<evidence type="ECO:0000313" key="2">
    <source>
        <dbReference type="EMBL" id="OAG03826.1"/>
    </source>
</evidence>
<evidence type="ECO:0000313" key="3">
    <source>
        <dbReference type="Proteomes" id="UP000077069"/>
    </source>
</evidence>
<feature type="compositionally biased region" description="Low complexity" evidence="1">
    <location>
        <begin position="200"/>
        <end position="217"/>
    </location>
</feature>
<dbReference type="Proteomes" id="UP000077069">
    <property type="component" value="Unassembled WGS sequence"/>
</dbReference>
<dbReference type="AlphaFoldDB" id="A0A177C8W3"/>
<proteinExistence type="predicted"/>
<feature type="region of interest" description="Disordered" evidence="1">
    <location>
        <begin position="257"/>
        <end position="289"/>
    </location>
</feature>
<accession>A0A177C8W3</accession>
<feature type="compositionally biased region" description="Basic and acidic residues" evidence="1">
    <location>
        <begin position="185"/>
        <end position="199"/>
    </location>
</feature>
<keyword evidence="3" id="KW-1185">Reference proteome</keyword>
<evidence type="ECO:0000256" key="1">
    <source>
        <dbReference type="SAM" id="MobiDB-lite"/>
    </source>
</evidence>
<protein>
    <submittedName>
        <fullName evidence="2">Uncharacterized protein</fullName>
    </submittedName>
</protein>
<feature type="region of interest" description="Disordered" evidence="1">
    <location>
        <begin position="185"/>
        <end position="217"/>
    </location>
</feature>
<gene>
    <name evidence="2" type="ORF">CC84DRAFT_1177769</name>
</gene>
<dbReference type="OrthoDB" id="10676930at2759"/>
<name>A0A177C8W3_9PLEO</name>
<dbReference type="RefSeq" id="XP_018034191.1">
    <property type="nucleotide sequence ID" value="XM_018180303.1"/>
</dbReference>
<feature type="region of interest" description="Disordered" evidence="1">
    <location>
        <begin position="90"/>
        <end position="153"/>
    </location>
</feature>
<feature type="compositionally biased region" description="Low complexity" evidence="1">
    <location>
        <begin position="131"/>
        <end position="151"/>
    </location>
</feature>
<feature type="compositionally biased region" description="Low complexity" evidence="1">
    <location>
        <begin position="109"/>
        <end position="119"/>
    </location>
</feature>
<reference evidence="2 3" key="1">
    <citation type="submission" date="2016-05" db="EMBL/GenBank/DDBJ databases">
        <title>Comparative analysis of secretome profiles of manganese(II)-oxidizing ascomycete fungi.</title>
        <authorList>
            <consortium name="DOE Joint Genome Institute"/>
            <person name="Zeiner C.A."/>
            <person name="Purvine S.O."/>
            <person name="Zink E.M."/>
            <person name="Wu S."/>
            <person name="Pasa-Tolic L."/>
            <person name="Chaput D.L."/>
            <person name="Haridas S."/>
            <person name="Grigoriev I.V."/>
            <person name="Santelli C.M."/>
            <person name="Hansel C.M."/>
        </authorList>
    </citation>
    <scope>NUCLEOTIDE SEQUENCE [LARGE SCALE GENOMIC DNA]</scope>
    <source>
        <strain evidence="2 3">AP3s5-JAC2a</strain>
    </source>
</reference>
<organism evidence="2 3">
    <name type="scientific">Paraphaeosphaeria sporulosa</name>
    <dbReference type="NCBI Taxonomy" id="1460663"/>
    <lineage>
        <taxon>Eukaryota</taxon>
        <taxon>Fungi</taxon>
        <taxon>Dikarya</taxon>
        <taxon>Ascomycota</taxon>
        <taxon>Pezizomycotina</taxon>
        <taxon>Dothideomycetes</taxon>
        <taxon>Pleosporomycetidae</taxon>
        <taxon>Pleosporales</taxon>
        <taxon>Massarineae</taxon>
        <taxon>Didymosphaeriaceae</taxon>
        <taxon>Paraphaeosphaeria</taxon>
    </lineage>
</organism>
<feature type="compositionally biased region" description="Polar residues" evidence="1">
    <location>
        <begin position="92"/>
        <end position="101"/>
    </location>
</feature>
<dbReference type="GeneID" id="28763789"/>